<evidence type="ECO:0000256" key="3">
    <source>
        <dbReference type="ARBA" id="ARBA00023274"/>
    </source>
</evidence>
<proteinExistence type="inferred from homology"/>
<protein>
    <submittedName>
        <fullName evidence="5">Ribosomal_S10 domain-containing protein</fullName>
    </submittedName>
</protein>
<dbReference type="AlphaFoldDB" id="A0A5K3EI08"/>
<reference evidence="5" key="1">
    <citation type="submission" date="2019-11" db="UniProtKB">
        <authorList>
            <consortium name="WormBaseParasite"/>
        </authorList>
    </citation>
    <scope>IDENTIFICATION</scope>
</reference>
<feature type="domain" description="Small ribosomal subunit protein uS10" evidence="4">
    <location>
        <begin position="17"/>
        <end position="80"/>
    </location>
</feature>
<dbReference type="SMART" id="SM01403">
    <property type="entry name" value="Ribosomal_S10"/>
    <property type="match status" value="1"/>
</dbReference>
<evidence type="ECO:0000313" key="5">
    <source>
        <dbReference type="WBParaSite" id="MCU_000333-RA"/>
    </source>
</evidence>
<evidence type="ECO:0000256" key="2">
    <source>
        <dbReference type="ARBA" id="ARBA00022980"/>
    </source>
</evidence>
<dbReference type="WBParaSite" id="MCU_000333-RA">
    <property type="protein sequence ID" value="MCU_000333-RA"/>
    <property type="gene ID" value="MCU_000333"/>
</dbReference>
<name>A0A5K3EI08_MESCO</name>
<keyword evidence="3" id="KW-0687">Ribonucleoprotein</keyword>
<dbReference type="Pfam" id="PF00338">
    <property type="entry name" value="Ribosomal_S10"/>
    <property type="match status" value="1"/>
</dbReference>
<dbReference type="InterPro" id="IPR027486">
    <property type="entry name" value="Ribosomal_uS10_dom"/>
</dbReference>
<evidence type="ECO:0000259" key="4">
    <source>
        <dbReference type="SMART" id="SM01403"/>
    </source>
</evidence>
<evidence type="ECO:0000256" key="1">
    <source>
        <dbReference type="ARBA" id="ARBA00007102"/>
    </source>
</evidence>
<dbReference type="GO" id="GO:1990904">
    <property type="term" value="C:ribonucleoprotein complex"/>
    <property type="evidence" value="ECO:0007669"/>
    <property type="project" value="UniProtKB-KW"/>
</dbReference>
<comment type="similarity">
    <text evidence="1">Belongs to the universal ribosomal protein uS10 family.</text>
</comment>
<dbReference type="GO" id="GO:0006412">
    <property type="term" value="P:translation"/>
    <property type="evidence" value="ECO:0007669"/>
    <property type="project" value="InterPro"/>
</dbReference>
<dbReference type="GO" id="GO:0003735">
    <property type="term" value="F:structural constituent of ribosome"/>
    <property type="evidence" value="ECO:0007669"/>
    <property type="project" value="InterPro"/>
</dbReference>
<dbReference type="SUPFAM" id="SSF54999">
    <property type="entry name" value="Ribosomal protein S10"/>
    <property type="match status" value="1"/>
</dbReference>
<accession>A0A5K3EI08</accession>
<dbReference type="GO" id="GO:0005840">
    <property type="term" value="C:ribosome"/>
    <property type="evidence" value="ECO:0007669"/>
    <property type="project" value="UniProtKB-KW"/>
</dbReference>
<organism evidence="5">
    <name type="scientific">Mesocestoides corti</name>
    <name type="common">Flatworm</name>
    <dbReference type="NCBI Taxonomy" id="53468"/>
    <lineage>
        <taxon>Eukaryota</taxon>
        <taxon>Metazoa</taxon>
        <taxon>Spiralia</taxon>
        <taxon>Lophotrochozoa</taxon>
        <taxon>Platyhelminthes</taxon>
        <taxon>Cestoda</taxon>
        <taxon>Eucestoda</taxon>
        <taxon>Cyclophyllidea</taxon>
        <taxon>Mesocestoididae</taxon>
        <taxon>Mesocestoides</taxon>
    </lineage>
</organism>
<dbReference type="InterPro" id="IPR001848">
    <property type="entry name" value="Ribosomal_uS10"/>
</dbReference>
<keyword evidence="2" id="KW-0689">Ribosomal protein</keyword>
<sequence length="86" mass="9867">MADKKQDLQDVPRYWVRITLTSAATLRITTRKTPCGEGSKTWDRYQMRIHKRILDLFSNSETVSQLTLYDLDPMVHAEVKIEGGAA</sequence>
<dbReference type="InterPro" id="IPR036838">
    <property type="entry name" value="Ribosomal_uS10_dom_sf"/>
</dbReference>
<dbReference type="Gene3D" id="3.30.70.600">
    <property type="entry name" value="Ribosomal protein S10 domain"/>
    <property type="match status" value="1"/>
</dbReference>
<dbReference type="PANTHER" id="PTHR11700">
    <property type="entry name" value="30S RIBOSOMAL PROTEIN S10 FAMILY MEMBER"/>
    <property type="match status" value="1"/>
</dbReference>